<dbReference type="OrthoDB" id="2964295at2"/>
<evidence type="ECO:0000313" key="2">
    <source>
        <dbReference type="EMBL" id="TQR18187.1"/>
    </source>
</evidence>
<evidence type="ECO:0000313" key="3">
    <source>
        <dbReference type="Proteomes" id="UP000316626"/>
    </source>
</evidence>
<dbReference type="Gene3D" id="1.20.120.450">
    <property type="entry name" value="dinb family like domain"/>
    <property type="match status" value="1"/>
</dbReference>
<accession>A0A544TL44</accession>
<reference evidence="2 3" key="1">
    <citation type="submission" date="2019-06" db="EMBL/GenBank/DDBJ databases">
        <title>Psychrobacillus vulpis sp. nov., a new species isolated from feces of a red fox that inhabits in The Tablas de Daimiel Natural Park, Albacete, Spain.</title>
        <authorList>
            <person name="Rodriguez M."/>
            <person name="Reina J.C."/>
            <person name="Bejar V."/>
            <person name="Llamas I."/>
        </authorList>
    </citation>
    <scope>NUCLEOTIDE SEQUENCE [LARGE SCALE GENOMIC DNA]</scope>
    <source>
        <strain evidence="2 3">Z8</strain>
    </source>
</reference>
<feature type="domain" description="DinB-like" evidence="1">
    <location>
        <begin position="10"/>
        <end position="146"/>
    </location>
</feature>
<proteinExistence type="predicted"/>
<dbReference type="AlphaFoldDB" id="A0A544TL44"/>
<dbReference type="InterPro" id="IPR034660">
    <property type="entry name" value="DinB/YfiT-like"/>
</dbReference>
<sequence>MKKEEILEYQQNYVNWLDSLQDLPEEKALAPYKEGKWSPNEIVMHLGEWDRFTLEQRIPNMREGEKFESFPNFEAFNEKAAARAHEQTFKETLSYAKQQRQSIIEHLQAIDEIEWDKVFYIGEHEVSIRSYFTDFIDHDNHHKKQILHK</sequence>
<dbReference type="RefSeq" id="WP_142643800.1">
    <property type="nucleotide sequence ID" value="NZ_VDGI01000022.1"/>
</dbReference>
<evidence type="ECO:0000259" key="1">
    <source>
        <dbReference type="Pfam" id="PF12867"/>
    </source>
</evidence>
<organism evidence="2 3">
    <name type="scientific">Psychrobacillus vulpis</name>
    <dbReference type="NCBI Taxonomy" id="2325572"/>
    <lineage>
        <taxon>Bacteria</taxon>
        <taxon>Bacillati</taxon>
        <taxon>Bacillota</taxon>
        <taxon>Bacilli</taxon>
        <taxon>Bacillales</taxon>
        <taxon>Bacillaceae</taxon>
        <taxon>Psychrobacillus</taxon>
    </lineage>
</organism>
<dbReference type="Proteomes" id="UP000316626">
    <property type="component" value="Unassembled WGS sequence"/>
</dbReference>
<dbReference type="SUPFAM" id="SSF109854">
    <property type="entry name" value="DinB/YfiT-like putative metalloenzymes"/>
    <property type="match status" value="1"/>
</dbReference>
<comment type="caution">
    <text evidence="2">The sequence shown here is derived from an EMBL/GenBank/DDBJ whole genome shotgun (WGS) entry which is preliminary data.</text>
</comment>
<dbReference type="Pfam" id="PF12867">
    <property type="entry name" value="DinB_2"/>
    <property type="match status" value="1"/>
</dbReference>
<gene>
    <name evidence="2" type="ORF">FG384_16475</name>
</gene>
<keyword evidence="3" id="KW-1185">Reference proteome</keyword>
<dbReference type="EMBL" id="VDGI01000022">
    <property type="protein sequence ID" value="TQR18187.1"/>
    <property type="molecule type" value="Genomic_DNA"/>
</dbReference>
<protein>
    <submittedName>
        <fullName evidence="2">DinB family protein</fullName>
    </submittedName>
</protein>
<name>A0A544TL44_9BACI</name>
<dbReference type="InterPro" id="IPR024775">
    <property type="entry name" value="DinB-like"/>
</dbReference>